<organism evidence="13 14">
    <name type="scientific">Candidatus Magasanikbacteria bacterium CG10_big_fil_rev_8_21_14_0_10_36_16</name>
    <dbReference type="NCBI Taxonomy" id="1974645"/>
    <lineage>
        <taxon>Bacteria</taxon>
        <taxon>Candidatus Magasanikiibacteriota</taxon>
    </lineage>
</organism>
<keyword evidence="3" id="KW-0813">Transport</keyword>
<dbReference type="PANTHER" id="PTHR43469">
    <property type="entry name" value="DISULFIDE FORMATION PROTEIN-RELATED"/>
    <property type="match status" value="1"/>
</dbReference>
<reference evidence="14" key="1">
    <citation type="submission" date="2017-09" db="EMBL/GenBank/DDBJ databases">
        <title>Depth-based differentiation of microbial function through sediment-hosted aquifers and enrichment of novel symbionts in the deep terrestrial subsurface.</title>
        <authorList>
            <person name="Probst A.J."/>
            <person name="Ladd B."/>
            <person name="Jarett J.K."/>
            <person name="Geller-Mcgrath D.E."/>
            <person name="Sieber C.M.K."/>
            <person name="Emerson J.B."/>
            <person name="Anantharaman K."/>
            <person name="Thomas B.C."/>
            <person name="Malmstrom R."/>
            <person name="Stieglmeier M."/>
            <person name="Klingl A."/>
            <person name="Woyke T."/>
            <person name="Ryan C.M."/>
            <person name="Banfield J.F."/>
        </authorList>
    </citation>
    <scope>NUCLEOTIDE SEQUENCE [LARGE SCALE GENOMIC DNA]</scope>
</reference>
<dbReference type="InterPro" id="IPR012187">
    <property type="entry name" value="Disulphide_bond_form_BdbC"/>
</dbReference>
<dbReference type="NCBIfam" id="NF002849">
    <property type="entry name" value="PRK03113.1"/>
    <property type="match status" value="1"/>
</dbReference>
<dbReference type="InterPro" id="IPR003752">
    <property type="entry name" value="DiS_bond_form_DsbB/BdbC"/>
</dbReference>
<dbReference type="SUPFAM" id="SSF158442">
    <property type="entry name" value="DsbB-like"/>
    <property type="match status" value="1"/>
</dbReference>
<accession>A0A2H0TYX7</accession>
<feature type="transmembrane region" description="Helical" evidence="12">
    <location>
        <begin position="6"/>
        <end position="29"/>
    </location>
</feature>
<dbReference type="Proteomes" id="UP000230852">
    <property type="component" value="Unassembled WGS sequence"/>
</dbReference>
<evidence type="ECO:0000256" key="3">
    <source>
        <dbReference type="ARBA" id="ARBA00022448"/>
    </source>
</evidence>
<keyword evidence="8 12" id="KW-0472">Membrane</keyword>
<gene>
    <name evidence="13" type="ORF">COU28_01660</name>
</gene>
<dbReference type="AlphaFoldDB" id="A0A2H0TYX7"/>
<dbReference type="InterPro" id="IPR023380">
    <property type="entry name" value="DsbB-like_sf"/>
</dbReference>
<keyword evidence="11" id="KW-0676">Redox-active center</keyword>
<dbReference type="GO" id="GO:0015035">
    <property type="term" value="F:protein-disulfide reductase activity"/>
    <property type="evidence" value="ECO:0007669"/>
    <property type="project" value="InterPro"/>
</dbReference>
<evidence type="ECO:0000256" key="5">
    <source>
        <dbReference type="ARBA" id="ARBA00022982"/>
    </source>
</evidence>
<keyword evidence="7" id="KW-0560">Oxidoreductase</keyword>
<dbReference type="Pfam" id="PF02600">
    <property type="entry name" value="DsbB"/>
    <property type="match status" value="1"/>
</dbReference>
<dbReference type="GO" id="GO:0006457">
    <property type="term" value="P:protein folding"/>
    <property type="evidence" value="ECO:0007669"/>
    <property type="project" value="InterPro"/>
</dbReference>
<protein>
    <submittedName>
        <fullName evidence="13">Disulfide bond formation protein B</fullName>
    </submittedName>
</protein>
<evidence type="ECO:0000256" key="8">
    <source>
        <dbReference type="ARBA" id="ARBA00023136"/>
    </source>
</evidence>
<evidence type="ECO:0000256" key="6">
    <source>
        <dbReference type="ARBA" id="ARBA00022989"/>
    </source>
</evidence>
<feature type="transmembrane region" description="Helical" evidence="12">
    <location>
        <begin position="45"/>
        <end position="63"/>
    </location>
</feature>
<feature type="transmembrane region" description="Helical" evidence="12">
    <location>
        <begin position="100"/>
        <end position="122"/>
    </location>
</feature>
<evidence type="ECO:0000256" key="9">
    <source>
        <dbReference type="ARBA" id="ARBA00023157"/>
    </source>
</evidence>
<dbReference type="GO" id="GO:0016020">
    <property type="term" value="C:membrane"/>
    <property type="evidence" value="ECO:0007669"/>
    <property type="project" value="UniProtKB-SubCell"/>
</dbReference>
<evidence type="ECO:0000256" key="4">
    <source>
        <dbReference type="ARBA" id="ARBA00022692"/>
    </source>
</evidence>
<keyword evidence="4 12" id="KW-0812">Transmembrane</keyword>
<proteinExistence type="inferred from homology"/>
<evidence type="ECO:0000256" key="12">
    <source>
        <dbReference type="SAM" id="Phobius"/>
    </source>
</evidence>
<keyword evidence="9" id="KW-1015">Disulfide bond</keyword>
<dbReference type="EMBL" id="PFBU01000031">
    <property type="protein sequence ID" value="PIR78429.1"/>
    <property type="molecule type" value="Genomic_DNA"/>
</dbReference>
<keyword evidence="5" id="KW-0249">Electron transport</keyword>
<evidence type="ECO:0000256" key="2">
    <source>
        <dbReference type="ARBA" id="ARBA00007602"/>
    </source>
</evidence>
<dbReference type="PANTHER" id="PTHR43469:SF1">
    <property type="entry name" value="SPBETA PROPHAGE-DERIVED DISULFIDE BOND FORMATION PROTEIN B"/>
    <property type="match status" value="1"/>
</dbReference>
<comment type="caution">
    <text evidence="13">The sequence shown here is derived from an EMBL/GenBank/DDBJ whole genome shotgun (WGS) entry which is preliminary data.</text>
</comment>
<evidence type="ECO:0000256" key="1">
    <source>
        <dbReference type="ARBA" id="ARBA00004141"/>
    </source>
</evidence>
<evidence type="ECO:0000256" key="11">
    <source>
        <dbReference type="ARBA" id="ARBA00023284"/>
    </source>
</evidence>
<comment type="similarity">
    <text evidence="2">Belongs to the DsbB family. BdbC subfamily.</text>
</comment>
<evidence type="ECO:0000256" key="10">
    <source>
        <dbReference type="ARBA" id="ARBA00023186"/>
    </source>
</evidence>
<evidence type="ECO:0000313" key="14">
    <source>
        <dbReference type="Proteomes" id="UP000230852"/>
    </source>
</evidence>
<feature type="transmembrane region" description="Helical" evidence="12">
    <location>
        <begin position="142"/>
        <end position="167"/>
    </location>
</feature>
<name>A0A2H0TYX7_9BACT</name>
<sequence>MSEIINKLLALATIIADIFLVLAVLYFWLQKGHDKIKKSLEKNSLLFAWLIALSSTLLSLYYSEIVGFEPCSLCWWQRIFIYPQAIILGMAYFKKDFKIASYGLALSVIGAIIAFYQNYLYYGGPQILACDSSLTAVSCTKLYIFEFGYVTIPIMSLTAFLLMIFFLKLAKKK</sequence>
<keyword evidence="10" id="KW-0143">Chaperone</keyword>
<dbReference type="Gene3D" id="1.20.1550.10">
    <property type="entry name" value="DsbB-like"/>
    <property type="match status" value="1"/>
</dbReference>
<evidence type="ECO:0000313" key="13">
    <source>
        <dbReference type="EMBL" id="PIR78429.1"/>
    </source>
</evidence>
<evidence type="ECO:0000256" key="7">
    <source>
        <dbReference type="ARBA" id="ARBA00023002"/>
    </source>
</evidence>
<comment type="subcellular location">
    <subcellularLocation>
        <location evidence="1">Membrane</location>
        <topology evidence="1">Multi-pass membrane protein</topology>
    </subcellularLocation>
</comment>
<keyword evidence="6 12" id="KW-1133">Transmembrane helix</keyword>